<keyword evidence="2" id="KW-1185">Reference proteome</keyword>
<protein>
    <submittedName>
        <fullName evidence="1">Acylneuraminate cytidylyltransferase family protein</fullName>
    </submittedName>
</protein>
<dbReference type="RefSeq" id="WP_265896499.1">
    <property type="nucleotide sequence ID" value="NZ_JAPIVE010000003.1"/>
</dbReference>
<evidence type="ECO:0000313" key="1">
    <source>
        <dbReference type="EMBL" id="MCX2524851.1"/>
    </source>
</evidence>
<dbReference type="AlphaFoldDB" id="A0AA41ZHM1"/>
<dbReference type="EMBL" id="JAPIVE010000003">
    <property type="protein sequence ID" value="MCX2524851.1"/>
    <property type="molecule type" value="Genomic_DNA"/>
</dbReference>
<dbReference type="PANTHER" id="PTHR21485:SF6">
    <property type="entry name" value="N-ACYLNEURAMINATE CYTIDYLYLTRANSFERASE-RELATED"/>
    <property type="match status" value="1"/>
</dbReference>
<reference evidence="1" key="1">
    <citation type="submission" date="2022-11" db="EMBL/GenBank/DDBJ databases">
        <title>Larsenimonas rhizosphaerae sp. nov., isolated from a tidal mudflat.</title>
        <authorList>
            <person name="Lee S.D."/>
            <person name="Kim I.S."/>
        </authorList>
    </citation>
    <scope>NUCLEOTIDE SEQUENCE</scope>
    <source>
        <strain evidence="1">GH2-1</strain>
    </source>
</reference>
<dbReference type="GO" id="GO:0008781">
    <property type="term" value="F:N-acylneuraminate cytidylyltransferase activity"/>
    <property type="evidence" value="ECO:0007669"/>
    <property type="project" value="TreeGrafter"/>
</dbReference>
<keyword evidence="1" id="KW-0808">Transferase</keyword>
<organism evidence="1 2">
    <name type="scientific">Larsenimonas rhizosphaerae</name>
    <dbReference type="NCBI Taxonomy" id="2944682"/>
    <lineage>
        <taxon>Bacteria</taxon>
        <taxon>Pseudomonadati</taxon>
        <taxon>Pseudomonadota</taxon>
        <taxon>Gammaproteobacteria</taxon>
        <taxon>Oceanospirillales</taxon>
        <taxon>Halomonadaceae</taxon>
        <taxon>Larsenimonas</taxon>
    </lineage>
</organism>
<keyword evidence="1" id="KW-0548">Nucleotidyltransferase</keyword>
<dbReference type="InterPro" id="IPR029044">
    <property type="entry name" value="Nucleotide-diphossugar_trans"/>
</dbReference>
<gene>
    <name evidence="1" type="ORF">OQ287_11425</name>
</gene>
<dbReference type="SUPFAM" id="SSF53448">
    <property type="entry name" value="Nucleotide-diphospho-sugar transferases"/>
    <property type="match status" value="1"/>
</dbReference>
<dbReference type="PANTHER" id="PTHR21485">
    <property type="entry name" value="HAD SUPERFAMILY MEMBERS CMAS AND KDSC"/>
    <property type="match status" value="1"/>
</dbReference>
<name>A0AA41ZHM1_9GAMM</name>
<dbReference type="InterPro" id="IPR050793">
    <property type="entry name" value="CMP-NeuNAc_synthase"/>
</dbReference>
<evidence type="ECO:0000313" key="2">
    <source>
        <dbReference type="Proteomes" id="UP001165678"/>
    </source>
</evidence>
<dbReference type="Pfam" id="PF02348">
    <property type="entry name" value="CTP_transf_3"/>
    <property type="match status" value="1"/>
</dbReference>
<dbReference type="CDD" id="cd02513">
    <property type="entry name" value="CMP-NeuAc_Synthase"/>
    <property type="match status" value="1"/>
</dbReference>
<dbReference type="InterPro" id="IPR003329">
    <property type="entry name" value="Cytidylyl_trans"/>
</dbReference>
<proteinExistence type="predicted"/>
<accession>A0AA41ZHM1</accession>
<dbReference type="Gene3D" id="3.90.550.10">
    <property type="entry name" value="Spore Coat Polysaccharide Biosynthesis Protein SpsA, Chain A"/>
    <property type="match status" value="1"/>
</dbReference>
<comment type="caution">
    <text evidence="1">The sequence shown here is derived from an EMBL/GenBank/DDBJ whole genome shotgun (WGS) entry which is preliminary data.</text>
</comment>
<dbReference type="Proteomes" id="UP001165678">
    <property type="component" value="Unassembled WGS sequence"/>
</dbReference>
<sequence length="230" mass="25037">MNIAIITARGGSKGLPGKNTALLGGRPLIGWTIAAALESGCFDRVIVTSDDPAILETARIEGAEVIERPSSLATDTASSFDALMHAVDEVEQEGTRATTVTLLQPTSPLRRAHHIREAFECLLPEVNGVISAVIPDTHPMKAYRLNEDGFMVGLYDSEAPYRPRQTLPDCCYANGAIYIFRRQALKTGKNFPRDGIVPSLMSATDSIDIDTRDDLLRVEHILRAQHVSTP</sequence>